<dbReference type="InterPro" id="IPR015797">
    <property type="entry name" value="NUDIX_hydrolase-like_dom_sf"/>
</dbReference>
<name>A0ABV3SS54_9HYPH</name>
<reference evidence="5 6" key="1">
    <citation type="submission" date="2024-05" db="EMBL/GenBank/DDBJ databases">
        <authorList>
            <person name="Jiang F."/>
        </authorList>
    </citation>
    <scope>NUCLEOTIDE SEQUENCE [LARGE SCALE GENOMIC DNA]</scope>
    <source>
        <strain evidence="5 6">LZ166</strain>
    </source>
</reference>
<dbReference type="InterPro" id="IPR020084">
    <property type="entry name" value="NUDIX_hydrolase_CS"/>
</dbReference>
<evidence type="ECO:0000256" key="2">
    <source>
        <dbReference type="ARBA" id="ARBA00022801"/>
    </source>
</evidence>
<dbReference type="Pfam" id="PF00293">
    <property type="entry name" value="NUDIX"/>
    <property type="match status" value="1"/>
</dbReference>
<proteinExistence type="inferred from homology"/>
<dbReference type="InterPro" id="IPR000086">
    <property type="entry name" value="NUDIX_hydrolase_dom"/>
</dbReference>
<keyword evidence="2 3" id="KW-0378">Hydrolase</keyword>
<dbReference type="PRINTS" id="PR00502">
    <property type="entry name" value="NUDIXFAMILY"/>
</dbReference>
<dbReference type="PROSITE" id="PS00893">
    <property type="entry name" value="NUDIX_BOX"/>
    <property type="match status" value="1"/>
</dbReference>
<evidence type="ECO:0000313" key="6">
    <source>
        <dbReference type="Proteomes" id="UP001556692"/>
    </source>
</evidence>
<evidence type="ECO:0000256" key="3">
    <source>
        <dbReference type="RuleBase" id="RU003476"/>
    </source>
</evidence>
<comment type="caution">
    <text evidence="5">The sequence shown here is derived from an EMBL/GenBank/DDBJ whole genome shotgun (WGS) entry which is preliminary data.</text>
</comment>
<dbReference type="PANTHER" id="PTHR43046">
    <property type="entry name" value="GDP-MANNOSE MANNOSYL HYDROLASE"/>
    <property type="match status" value="1"/>
</dbReference>
<dbReference type="PROSITE" id="PS51462">
    <property type="entry name" value="NUDIX"/>
    <property type="match status" value="1"/>
</dbReference>
<dbReference type="Gene3D" id="3.90.79.10">
    <property type="entry name" value="Nucleoside Triphosphate Pyrophosphohydrolase"/>
    <property type="match status" value="1"/>
</dbReference>
<gene>
    <name evidence="5" type="ORF">ABGN05_22140</name>
</gene>
<evidence type="ECO:0000259" key="4">
    <source>
        <dbReference type="PROSITE" id="PS51462"/>
    </source>
</evidence>
<dbReference type="PANTHER" id="PTHR43046:SF16">
    <property type="entry name" value="ADP-RIBOSE PYROPHOSPHATASE YJHB-RELATED"/>
    <property type="match status" value="1"/>
</dbReference>
<dbReference type="GO" id="GO:0016787">
    <property type="term" value="F:hydrolase activity"/>
    <property type="evidence" value="ECO:0007669"/>
    <property type="project" value="UniProtKB-KW"/>
</dbReference>
<dbReference type="SUPFAM" id="SSF55811">
    <property type="entry name" value="Nudix"/>
    <property type="match status" value="1"/>
</dbReference>
<evidence type="ECO:0000313" key="5">
    <source>
        <dbReference type="EMBL" id="MEX0408365.1"/>
    </source>
</evidence>
<dbReference type="InterPro" id="IPR020476">
    <property type="entry name" value="Nudix_hydrolase"/>
</dbReference>
<dbReference type="RefSeq" id="WP_367956233.1">
    <property type="nucleotide sequence ID" value="NZ_JBDPGJ010000005.1"/>
</dbReference>
<comment type="similarity">
    <text evidence="3">Belongs to the Nudix hydrolase family.</text>
</comment>
<comment type="cofactor">
    <cofactor evidence="1">
        <name>Mg(2+)</name>
        <dbReference type="ChEBI" id="CHEBI:18420"/>
    </cofactor>
</comment>
<accession>A0ABV3SS54</accession>
<dbReference type="CDD" id="cd04673">
    <property type="entry name" value="NUDIX_ADPRase"/>
    <property type="match status" value="1"/>
</dbReference>
<feature type="domain" description="Nudix hydrolase" evidence="4">
    <location>
        <begin position="6"/>
        <end position="133"/>
    </location>
</feature>
<keyword evidence="6" id="KW-1185">Reference proteome</keyword>
<protein>
    <submittedName>
        <fullName evidence="5">NUDIX hydrolase</fullName>
    </submittedName>
</protein>
<dbReference type="EMBL" id="JBDPGJ010000005">
    <property type="protein sequence ID" value="MEX0408365.1"/>
    <property type="molecule type" value="Genomic_DNA"/>
</dbReference>
<evidence type="ECO:0000256" key="1">
    <source>
        <dbReference type="ARBA" id="ARBA00001946"/>
    </source>
</evidence>
<sequence length="147" mass="15848">MDGEKTTIPAVSVALRRGDRLLLVRRGRAPSKGLHAFPGGRVEQGETLEDAAARELFEETGLRAGTLARYLELELEGSAQDHFYRLTVFRADHVSGEPVAGDDAEAAGWFTLDEMAGIPITRSTLAAAREILTGESPASWVGIDRDA</sequence>
<organism evidence="5 6">
    <name type="scientific">Aquibium pacificus</name>
    <dbReference type="NCBI Taxonomy" id="3153579"/>
    <lineage>
        <taxon>Bacteria</taxon>
        <taxon>Pseudomonadati</taxon>
        <taxon>Pseudomonadota</taxon>
        <taxon>Alphaproteobacteria</taxon>
        <taxon>Hyphomicrobiales</taxon>
        <taxon>Phyllobacteriaceae</taxon>
        <taxon>Aquibium</taxon>
    </lineage>
</organism>
<dbReference type="Proteomes" id="UP001556692">
    <property type="component" value="Unassembled WGS sequence"/>
</dbReference>